<dbReference type="Pfam" id="PF00675">
    <property type="entry name" value="Peptidase_M16"/>
    <property type="match status" value="1"/>
</dbReference>
<organism evidence="3">
    <name type="scientific">uncultured spirochete</name>
    <dbReference type="NCBI Taxonomy" id="156406"/>
    <lineage>
        <taxon>Bacteria</taxon>
        <taxon>Pseudomonadati</taxon>
        <taxon>Spirochaetota</taxon>
        <taxon>Spirochaetia</taxon>
        <taxon>Spirochaetales</taxon>
        <taxon>environmental samples</taxon>
    </lineage>
</organism>
<dbReference type="Pfam" id="PF05193">
    <property type="entry name" value="Peptidase_M16_C"/>
    <property type="match status" value="1"/>
</dbReference>
<sequence>MNNFMKLHRSGAKRPSVCVHLARFALAATFVLVVVAGAGAQTAFVRENAPTFMKTVLSNGIPVYMKVQNANRVFHVSLVLNGGSLVTPPGHAGWEKIALNTMARGSQNYPYEKAASLLDRTSSNIAAAVQFEYSTFGLTTLDKYRDELLDLWGDMLTAPSFSQADFDRTKEDASLALQAMDQDPWSMTQKVMNQAYFKDHPYGVNPEGTEQSIGSMMAGDARQWYKDHLSADRIFVVAVGDFNPAELARELEALLGSIPNLRLGPVSRPADFPTGPSGSLITEAHDQSQGTIYLRGDFAAPAPGKDDYFATALAARIFSDLLFSVVRDKYGAVYTPSAMIRVFSANYGSIMMYKSNAPDKIKEYIDEAAGLMARGRVVSVDPTKTEGDGYMSITDAIDTYKQLYMNDYFEAVRNNAGIASLMIRSVRLTGDPADWLKDQGRIETLDSLAVRRAFDTYFMKGAFLWVAVGDQALLDKLNPRAFDSMH</sequence>
<dbReference type="PANTHER" id="PTHR11851:SF224">
    <property type="entry name" value="PROCESSING PROTEASE"/>
    <property type="match status" value="1"/>
</dbReference>
<feature type="domain" description="Peptidase M16 C-terminal" evidence="2">
    <location>
        <begin position="219"/>
        <end position="367"/>
    </location>
</feature>
<accession>A0A3P3XQZ9</accession>
<dbReference type="InterPro" id="IPR050361">
    <property type="entry name" value="MPP/UQCRC_Complex"/>
</dbReference>
<feature type="domain" description="Peptidase M16 N-terminal" evidence="1">
    <location>
        <begin position="71"/>
        <end position="203"/>
    </location>
</feature>
<dbReference type="InterPro" id="IPR007863">
    <property type="entry name" value="Peptidase_M16_C"/>
</dbReference>
<dbReference type="Gene3D" id="3.30.830.10">
    <property type="entry name" value="Metalloenzyme, LuxS/M16 peptidase-like"/>
    <property type="match status" value="2"/>
</dbReference>
<dbReference type="AlphaFoldDB" id="A0A3P3XQZ9"/>
<dbReference type="InterPro" id="IPR011765">
    <property type="entry name" value="Pept_M16_N"/>
</dbReference>
<evidence type="ECO:0000313" key="3">
    <source>
        <dbReference type="EMBL" id="SLM18614.1"/>
    </source>
</evidence>
<gene>
    <name evidence="3" type="ORF">SPIRO4BDMA_50129</name>
</gene>
<proteinExistence type="predicted"/>
<dbReference type="SUPFAM" id="SSF63411">
    <property type="entry name" value="LuxS/MPP-like metallohydrolase"/>
    <property type="match status" value="2"/>
</dbReference>
<name>A0A3P3XQZ9_9SPIR</name>
<dbReference type="EMBL" id="FWDO01000005">
    <property type="protein sequence ID" value="SLM18614.1"/>
    <property type="molecule type" value="Genomic_DNA"/>
</dbReference>
<evidence type="ECO:0000259" key="1">
    <source>
        <dbReference type="Pfam" id="PF00675"/>
    </source>
</evidence>
<protein>
    <submittedName>
        <fullName evidence="3">Peptidase M16 domain protein</fullName>
    </submittedName>
</protein>
<dbReference type="InterPro" id="IPR011249">
    <property type="entry name" value="Metalloenz_LuxS/M16"/>
</dbReference>
<dbReference type="PANTHER" id="PTHR11851">
    <property type="entry name" value="METALLOPROTEASE"/>
    <property type="match status" value="1"/>
</dbReference>
<reference evidence="3" key="1">
    <citation type="submission" date="2017-02" db="EMBL/GenBank/DDBJ databases">
        <authorList>
            <person name="Regsiter A."/>
            <person name="William W."/>
        </authorList>
    </citation>
    <scope>NUCLEOTIDE SEQUENCE</scope>
    <source>
        <strain evidence="3">BdmA 4</strain>
    </source>
</reference>
<evidence type="ECO:0000259" key="2">
    <source>
        <dbReference type="Pfam" id="PF05193"/>
    </source>
</evidence>
<dbReference type="GO" id="GO:0046872">
    <property type="term" value="F:metal ion binding"/>
    <property type="evidence" value="ECO:0007669"/>
    <property type="project" value="InterPro"/>
</dbReference>